<comment type="caution">
    <text evidence="1">The sequence shown here is derived from an EMBL/GenBank/DDBJ whole genome shotgun (WGS) entry which is preliminary data.</text>
</comment>
<name>A0A6G0XAI4_APHCR</name>
<gene>
    <name evidence="1" type="ORF">FWK35_00022888</name>
</gene>
<proteinExistence type="predicted"/>
<feature type="non-terminal residue" evidence="1">
    <location>
        <position position="1"/>
    </location>
</feature>
<protein>
    <submittedName>
        <fullName evidence="1">Uncharacterized protein</fullName>
    </submittedName>
</protein>
<dbReference type="Proteomes" id="UP000478052">
    <property type="component" value="Unassembled WGS sequence"/>
</dbReference>
<evidence type="ECO:0000313" key="2">
    <source>
        <dbReference type="Proteomes" id="UP000478052"/>
    </source>
</evidence>
<accession>A0A6G0XAI4</accession>
<dbReference type="AlphaFoldDB" id="A0A6G0XAI4"/>
<keyword evidence="2" id="KW-1185">Reference proteome</keyword>
<evidence type="ECO:0000313" key="1">
    <source>
        <dbReference type="EMBL" id="KAF0737150.1"/>
    </source>
</evidence>
<reference evidence="1 2" key="1">
    <citation type="submission" date="2019-08" db="EMBL/GenBank/DDBJ databases">
        <title>Whole genome of Aphis craccivora.</title>
        <authorList>
            <person name="Voronova N.V."/>
            <person name="Shulinski R.S."/>
            <person name="Bandarenka Y.V."/>
            <person name="Zhorov D.G."/>
            <person name="Warner D."/>
        </authorList>
    </citation>
    <scope>NUCLEOTIDE SEQUENCE [LARGE SCALE GENOMIC DNA]</scope>
    <source>
        <strain evidence="1">180601</strain>
        <tissue evidence="1">Whole Body</tissue>
    </source>
</reference>
<sequence length="71" mass="8272">ILIIEAKNILSEAMNDSKNAWIFFNSNFSDRKVNLVGTLGGSKHFPVVFKSDVKNKRKIKEKREFLRKIDF</sequence>
<organism evidence="1 2">
    <name type="scientific">Aphis craccivora</name>
    <name type="common">Cowpea aphid</name>
    <dbReference type="NCBI Taxonomy" id="307492"/>
    <lineage>
        <taxon>Eukaryota</taxon>
        <taxon>Metazoa</taxon>
        <taxon>Ecdysozoa</taxon>
        <taxon>Arthropoda</taxon>
        <taxon>Hexapoda</taxon>
        <taxon>Insecta</taxon>
        <taxon>Pterygota</taxon>
        <taxon>Neoptera</taxon>
        <taxon>Paraneoptera</taxon>
        <taxon>Hemiptera</taxon>
        <taxon>Sternorrhyncha</taxon>
        <taxon>Aphidomorpha</taxon>
        <taxon>Aphidoidea</taxon>
        <taxon>Aphididae</taxon>
        <taxon>Aphidini</taxon>
        <taxon>Aphis</taxon>
        <taxon>Aphis</taxon>
    </lineage>
</organism>
<dbReference type="EMBL" id="VUJU01007994">
    <property type="protein sequence ID" value="KAF0737150.1"/>
    <property type="molecule type" value="Genomic_DNA"/>
</dbReference>